<dbReference type="RefSeq" id="WP_093118436.1">
    <property type="nucleotide sequence ID" value="NZ_FNWJ01000002.1"/>
</dbReference>
<protein>
    <submittedName>
        <fullName evidence="2">Uncharacterized protein</fullName>
    </submittedName>
</protein>
<accession>A0A1H6FWP2</accession>
<sequence length="119" mass="12215">MNARSKWLALALVGALAGCSPGRAASGGGPNPNDKRGQALACLRADGLPALPVGDDRIVVGEGRGAPRIRYFTTSGEAEALQFKGGAEGAEQIGNALLWTGSASDRLLERIEACLDEVP</sequence>
<dbReference type="AlphaFoldDB" id="A0A1H6FWP2"/>
<evidence type="ECO:0000313" key="2">
    <source>
        <dbReference type="EMBL" id="SEH15219.1"/>
    </source>
</evidence>
<keyword evidence="3" id="KW-1185">Reference proteome</keyword>
<reference evidence="3" key="1">
    <citation type="submission" date="2016-10" db="EMBL/GenBank/DDBJ databases">
        <authorList>
            <person name="Varghese N."/>
            <person name="Submissions S."/>
        </authorList>
    </citation>
    <scope>NUCLEOTIDE SEQUENCE [LARGE SCALE GENOMIC DNA]</scope>
    <source>
        <strain evidence="3">ATCC 35263</strain>
    </source>
</reference>
<dbReference type="EMBL" id="FNWJ01000002">
    <property type="protein sequence ID" value="SEH15219.1"/>
    <property type="molecule type" value="Genomic_DNA"/>
</dbReference>
<name>A0A1H6FWP2_THEAL</name>
<feature type="signal peptide" evidence="1">
    <location>
        <begin position="1"/>
        <end position="24"/>
    </location>
</feature>
<dbReference type="Proteomes" id="UP000222056">
    <property type="component" value="Unassembled WGS sequence"/>
</dbReference>
<proteinExistence type="predicted"/>
<evidence type="ECO:0000313" key="3">
    <source>
        <dbReference type="Proteomes" id="UP000222056"/>
    </source>
</evidence>
<keyword evidence="1" id="KW-0732">Signal</keyword>
<gene>
    <name evidence="2" type="ORF">SAMN02745716_1879</name>
</gene>
<feature type="chain" id="PRO_5013561395" evidence="1">
    <location>
        <begin position="25"/>
        <end position="119"/>
    </location>
</feature>
<organism evidence="2 3">
    <name type="scientific">Thermoleophilum album</name>
    <dbReference type="NCBI Taxonomy" id="29539"/>
    <lineage>
        <taxon>Bacteria</taxon>
        <taxon>Bacillati</taxon>
        <taxon>Actinomycetota</taxon>
        <taxon>Thermoleophilia</taxon>
        <taxon>Thermoleophilales</taxon>
        <taxon>Thermoleophilaceae</taxon>
        <taxon>Thermoleophilum</taxon>
    </lineage>
</organism>
<evidence type="ECO:0000256" key="1">
    <source>
        <dbReference type="SAM" id="SignalP"/>
    </source>
</evidence>
<dbReference type="PROSITE" id="PS51257">
    <property type="entry name" value="PROKAR_LIPOPROTEIN"/>
    <property type="match status" value="1"/>
</dbReference>